<keyword evidence="2" id="KW-0732">Signal</keyword>
<keyword evidence="1" id="KW-0472">Membrane</keyword>
<dbReference type="Proteomes" id="UP000835052">
    <property type="component" value="Unassembled WGS sequence"/>
</dbReference>
<evidence type="ECO:0000313" key="4">
    <source>
        <dbReference type="Proteomes" id="UP000835052"/>
    </source>
</evidence>
<evidence type="ECO:0000256" key="1">
    <source>
        <dbReference type="SAM" id="Phobius"/>
    </source>
</evidence>
<accession>A0A8S1HTT7</accession>
<protein>
    <submittedName>
        <fullName evidence="3">Uncharacterized protein</fullName>
    </submittedName>
</protein>
<feature type="chain" id="PRO_5035713271" evidence="2">
    <location>
        <begin position="19"/>
        <end position="92"/>
    </location>
</feature>
<sequence>MLGRLIFCAVFVFSYVQADGFADFFTLHDSNVLCHGSDDFNVFYYRELVTSFPPKCRAELQPWLIFSLILSMICCLICCLISCLQCICPRRR</sequence>
<feature type="signal peptide" evidence="2">
    <location>
        <begin position="1"/>
        <end position="18"/>
    </location>
</feature>
<keyword evidence="1" id="KW-0812">Transmembrane</keyword>
<dbReference type="AlphaFoldDB" id="A0A8S1HTT7"/>
<reference evidence="3" key="1">
    <citation type="submission" date="2020-10" db="EMBL/GenBank/DDBJ databases">
        <authorList>
            <person name="Kikuchi T."/>
        </authorList>
    </citation>
    <scope>NUCLEOTIDE SEQUENCE</scope>
    <source>
        <strain evidence="3">NKZ352</strain>
    </source>
</reference>
<evidence type="ECO:0000256" key="2">
    <source>
        <dbReference type="SAM" id="SignalP"/>
    </source>
</evidence>
<gene>
    <name evidence="3" type="ORF">CAUJ_LOCUS14211</name>
</gene>
<keyword evidence="4" id="KW-1185">Reference proteome</keyword>
<organism evidence="3 4">
    <name type="scientific">Caenorhabditis auriculariae</name>
    <dbReference type="NCBI Taxonomy" id="2777116"/>
    <lineage>
        <taxon>Eukaryota</taxon>
        <taxon>Metazoa</taxon>
        <taxon>Ecdysozoa</taxon>
        <taxon>Nematoda</taxon>
        <taxon>Chromadorea</taxon>
        <taxon>Rhabditida</taxon>
        <taxon>Rhabditina</taxon>
        <taxon>Rhabditomorpha</taxon>
        <taxon>Rhabditoidea</taxon>
        <taxon>Rhabditidae</taxon>
        <taxon>Peloderinae</taxon>
        <taxon>Caenorhabditis</taxon>
    </lineage>
</organism>
<keyword evidence="1" id="KW-1133">Transmembrane helix</keyword>
<comment type="caution">
    <text evidence="3">The sequence shown here is derived from an EMBL/GenBank/DDBJ whole genome shotgun (WGS) entry which is preliminary data.</text>
</comment>
<dbReference type="EMBL" id="CAJGYM010000121">
    <property type="protein sequence ID" value="CAD6198305.1"/>
    <property type="molecule type" value="Genomic_DNA"/>
</dbReference>
<proteinExistence type="predicted"/>
<name>A0A8S1HTT7_9PELO</name>
<evidence type="ECO:0000313" key="3">
    <source>
        <dbReference type="EMBL" id="CAD6198305.1"/>
    </source>
</evidence>
<feature type="transmembrane region" description="Helical" evidence="1">
    <location>
        <begin position="63"/>
        <end position="87"/>
    </location>
</feature>